<dbReference type="SUPFAM" id="SSF117839">
    <property type="entry name" value="WWE domain"/>
    <property type="match status" value="1"/>
</dbReference>
<proteinExistence type="predicted"/>
<dbReference type="SUPFAM" id="SSF56399">
    <property type="entry name" value="ADP-ribosylation"/>
    <property type="match status" value="1"/>
</dbReference>
<dbReference type="PROSITE" id="PS51879">
    <property type="entry name" value="RST"/>
    <property type="match status" value="1"/>
</dbReference>
<evidence type="ECO:0000256" key="2">
    <source>
        <dbReference type="ARBA" id="ARBA00022473"/>
    </source>
</evidence>
<dbReference type="Proteomes" id="UP001370490">
    <property type="component" value="Unassembled WGS sequence"/>
</dbReference>
<dbReference type="InterPro" id="IPR044964">
    <property type="entry name" value="RCD1/SRO1-5"/>
</dbReference>
<evidence type="ECO:0000256" key="4">
    <source>
        <dbReference type="ARBA" id="ARBA00023242"/>
    </source>
</evidence>
<evidence type="ECO:0000256" key="3">
    <source>
        <dbReference type="ARBA" id="ARBA00023016"/>
    </source>
</evidence>
<dbReference type="InterPro" id="IPR012317">
    <property type="entry name" value="Poly(ADP-ribose)pol_cat_dom"/>
</dbReference>
<comment type="subcellular location">
    <subcellularLocation>
        <location evidence="1">Nucleus</location>
    </subcellularLocation>
</comment>
<dbReference type="PROSITE" id="PS50918">
    <property type="entry name" value="WWE"/>
    <property type="match status" value="1"/>
</dbReference>
<dbReference type="Pfam" id="PF23467">
    <property type="entry name" value="WWE_5"/>
    <property type="match status" value="1"/>
</dbReference>
<dbReference type="InterPro" id="IPR037197">
    <property type="entry name" value="WWE_dom_sf"/>
</dbReference>
<dbReference type="InterPro" id="IPR004170">
    <property type="entry name" value="WWE_dom"/>
</dbReference>
<dbReference type="EMBL" id="JBAMMX010000008">
    <property type="protein sequence ID" value="KAK6934951.1"/>
    <property type="molecule type" value="Genomic_DNA"/>
</dbReference>
<accession>A0AAN8ZEB5</accession>
<dbReference type="Gene3D" id="3.90.228.10">
    <property type="match status" value="1"/>
</dbReference>
<organism evidence="9 10">
    <name type="scientific">Dillenia turbinata</name>
    <dbReference type="NCBI Taxonomy" id="194707"/>
    <lineage>
        <taxon>Eukaryota</taxon>
        <taxon>Viridiplantae</taxon>
        <taxon>Streptophyta</taxon>
        <taxon>Embryophyta</taxon>
        <taxon>Tracheophyta</taxon>
        <taxon>Spermatophyta</taxon>
        <taxon>Magnoliopsida</taxon>
        <taxon>eudicotyledons</taxon>
        <taxon>Gunneridae</taxon>
        <taxon>Pentapetalae</taxon>
        <taxon>Dilleniales</taxon>
        <taxon>Dilleniaceae</taxon>
        <taxon>Dillenia</taxon>
    </lineage>
</organism>
<dbReference type="Pfam" id="PF12174">
    <property type="entry name" value="RST"/>
    <property type="match status" value="1"/>
</dbReference>
<feature type="domain" description="PARP catalytic" evidence="7">
    <location>
        <begin position="257"/>
        <end position="476"/>
    </location>
</feature>
<dbReference type="PANTHER" id="PTHR32263:SF5">
    <property type="entry name" value="INACTIVE POLY [ADP-RIBOSE] POLYMERASE SRO1-RELATED"/>
    <property type="match status" value="1"/>
</dbReference>
<comment type="caution">
    <text evidence="9">The sequence shown here is derived from an EMBL/GenBank/DDBJ whole genome shotgun (WGS) entry which is preliminary data.</text>
</comment>
<dbReference type="InterPro" id="IPR022003">
    <property type="entry name" value="RST"/>
</dbReference>
<evidence type="ECO:0000259" key="8">
    <source>
        <dbReference type="PROSITE" id="PS51879"/>
    </source>
</evidence>
<dbReference type="PROSITE" id="PS51059">
    <property type="entry name" value="PARP_CATALYTIC"/>
    <property type="match status" value="1"/>
</dbReference>
<feature type="region of interest" description="Disordered" evidence="5">
    <location>
        <begin position="468"/>
        <end position="501"/>
    </location>
</feature>
<keyword evidence="2" id="KW-0217">Developmental protein</keyword>
<name>A0AAN8ZEB5_9MAGN</name>
<gene>
    <name evidence="9" type="ORF">RJ641_035106</name>
</gene>
<dbReference type="InterPro" id="IPR057823">
    <property type="entry name" value="WWE_RCD1"/>
</dbReference>
<keyword evidence="10" id="KW-1185">Reference proteome</keyword>
<dbReference type="GO" id="GO:0005634">
    <property type="term" value="C:nucleus"/>
    <property type="evidence" value="ECO:0007669"/>
    <property type="project" value="UniProtKB-SubCell"/>
</dbReference>
<dbReference type="AlphaFoldDB" id="A0AAN8ZEB5"/>
<feature type="domain" description="RST" evidence="8">
    <location>
        <begin position="498"/>
        <end position="569"/>
    </location>
</feature>
<dbReference type="GO" id="GO:0003950">
    <property type="term" value="F:NAD+ poly-ADP-ribosyltransferase activity"/>
    <property type="evidence" value="ECO:0007669"/>
    <property type="project" value="InterPro"/>
</dbReference>
<evidence type="ECO:0000259" key="6">
    <source>
        <dbReference type="PROSITE" id="PS50918"/>
    </source>
</evidence>
<reference evidence="9 10" key="1">
    <citation type="submission" date="2023-12" db="EMBL/GenBank/DDBJ databases">
        <title>A high-quality genome assembly for Dillenia turbinata (Dilleniales).</title>
        <authorList>
            <person name="Chanderbali A."/>
        </authorList>
    </citation>
    <scope>NUCLEOTIDE SEQUENCE [LARGE SCALE GENOMIC DNA]</scope>
    <source>
        <strain evidence="9">LSX21</strain>
        <tissue evidence="9">Leaf</tissue>
    </source>
</reference>
<protein>
    <submittedName>
        <fullName evidence="9">RST domain</fullName>
    </submittedName>
</protein>
<feature type="compositionally biased region" description="Polar residues" evidence="5">
    <location>
        <begin position="489"/>
        <end position="500"/>
    </location>
</feature>
<feature type="domain" description="WWE" evidence="6">
    <location>
        <begin position="75"/>
        <end position="153"/>
    </location>
</feature>
<keyword evidence="3" id="KW-0346">Stress response</keyword>
<evidence type="ECO:0000259" key="7">
    <source>
        <dbReference type="PROSITE" id="PS51059"/>
    </source>
</evidence>
<evidence type="ECO:0000313" key="9">
    <source>
        <dbReference type="EMBL" id="KAK6934951.1"/>
    </source>
</evidence>
<evidence type="ECO:0000256" key="1">
    <source>
        <dbReference type="ARBA" id="ARBA00004123"/>
    </source>
</evidence>
<sequence>MEATIAKVLDSSRRVMADLKRKRVSRSAVYFTGATRKLVSKRSNLNALCSKRVKRRKIDGCRFKHGSCGSQFRKSLLKNYSNFKKSVIPKRVMFYQDNDWVDFPKDLVDLIKKDFELKKAAIEVDFNGNPYILDFLHMFQVDLKTGAQQPIAWIDEAESCFFPEIYSDDDYELHECCQADHEKNQAHLFPEGNGSQEIKLQLEIELSGFGASKLDERSGGSNAFIKRIKIDQKPVMNHNNEEVEDGCSRDLDAKMEEDVGENQQAEDYVADQEKPVSGDLSAAVVREMFYTGMNSTKNANICDLHRSRNNSIQPRLELFEKQIEITKRYRGDANVRFAWLPTCKEALPSIMKYGFGHFGPSNIKSPYGIGVHLIAANYSSTSATYCDVDENGIRYMVFCRVILGKMEVVHAGSKQFHPSSEDFDSGVDDLHNPSHFIVWNMNMNTHIYPEYVISFKYPLLDEGYGDANESKHGSNGDPSSELERPLGKTATQGSSASRTPKSPWMPFPMLFEAISAKVPLKDMKLVNIHYELFRGKKISRDDFVKKLRLIVGDALLRSTITDLQCKVPLKVKGEMQASTLEVPSARSLRMDQIMRWESSAKFEV</sequence>
<evidence type="ECO:0000256" key="5">
    <source>
        <dbReference type="SAM" id="MobiDB-lite"/>
    </source>
</evidence>
<dbReference type="PANTHER" id="PTHR32263">
    <property type="entry name" value="INACTIVE POLY [ADP-RIBOSE] POLYMERASE SRO4-RELATED"/>
    <property type="match status" value="1"/>
</dbReference>
<evidence type="ECO:0000313" key="10">
    <source>
        <dbReference type="Proteomes" id="UP001370490"/>
    </source>
</evidence>
<keyword evidence="4" id="KW-0539">Nucleus</keyword>